<dbReference type="RefSeq" id="WP_011604195.1">
    <property type="nucleotide sequence ID" value="NC_008278.1"/>
</dbReference>
<dbReference type="OrthoDB" id="2898773at2"/>
<organism evidence="1 2">
    <name type="scientific">Frankia alni (strain DSM 45986 / CECT 9034 / ACN14a)</name>
    <dbReference type="NCBI Taxonomy" id="326424"/>
    <lineage>
        <taxon>Bacteria</taxon>
        <taxon>Bacillati</taxon>
        <taxon>Actinomycetota</taxon>
        <taxon>Actinomycetes</taxon>
        <taxon>Frankiales</taxon>
        <taxon>Frankiaceae</taxon>
        <taxon>Frankia</taxon>
    </lineage>
</organism>
<gene>
    <name evidence="1" type="ordered locus">FRAAL3046</name>
</gene>
<accession>Q0RLB5</accession>
<evidence type="ECO:0008006" key="3">
    <source>
        <dbReference type="Google" id="ProtNLM"/>
    </source>
</evidence>
<dbReference type="Pfam" id="PF10604">
    <property type="entry name" value="Polyketide_cyc2"/>
    <property type="match status" value="1"/>
</dbReference>
<dbReference type="Gene3D" id="3.30.530.20">
    <property type="match status" value="1"/>
</dbReference>
<dbReference type="STRING" id="326424.FRAAL3046"/>
<dbReference type="HOGENOM" id="CLU_1710589_0_0_11"/>
<dbReference type="SUPFAM" id="SSF55961">
    <property type="entry name" value="Bet v1-like"/>
    <property type="match status" value="1"/>
</dbReference>
<protein>
    <recommendedName>
        <fullName evidence="3">Polyketide cyclase/dehydrase</fullName>
    </recommendedName>
</protein>
<dbReference type="InterPro" id="IPR019587">
    <property type="entry name" value="Polyketide_cyclase/dehydratase"/>
</dbReference>
<dbReference type="EMBL" id="CT573213">
    <property type="protein sequence ID" value="CAJ61690.1"/>
    <property type="molecule type" value="Genomic_DNA"/>
</dbReference>
<dbReference type="Proteomes" id="UP000000657">
    <property type="component" value="Chromosome"/>
</dbReference>
<dbReference type="AlphaFoldDB" id="Q0RLB5"/>
<dbReference type="CDD" id="cd07812">
    <property type="entry name" value="SRPBCC"/>
    <property type="match status" value="1"/>
</dbReference>
<dbReference type="eggNOG" id="COG3832">
    <property type="taxonomic scope" value="Bacteria"/>
</dbReference>
<name>Q0RLB5_FRAAA</name>
<reference evidence="1 2" key="1">
    <citation type="journal article" date="2007" name="Genome Res.">
        <title>Genome characteristics of facultatively symbiotic Frankia sp. strains reflect host range and host plant biogeography.</title>
        <authorList>
            <person name="Normand P."/>
            <person name="Lapierre P."/>
            <person name="Tisa L.S."/>
            <person name="Gogarten J.P."/>
            <person name="Alloisio N."/>
            <person name="Bagnarol E."/>
            <person name="Bassi C.A."/>
            <person name="Berry A.M."/>
            <person name="Bickhart D.M."/>
            <person name="Choisne N."/>
            <person name="Couloux A."/>
            <person name="Cournoyer B."/>
            <person name="Cruveiller S."/>
            <person name="Daubin V."/>
            <person name="Demange N."/>
            <person name="Francino M.P."/>
            <person name="Goltsman E."/>
            <person name="Huang Y."/>
            <person name="Kopp O.R."/>
            <person name="Labarre L."/>
            <person name="Lapidus A."/>
            <person name="Lavire C."/>
            <person name="Marechal J."/>
            <person name="Martinez M."/>
            <person name="Mastronunzio J.E."/>
            <person name="Mullin B.C."/>
            <person name="Niemann J."/>
            <person name="Pujic P."/>
            <person name="Rawnsley T."/>
            <person name="Rouy Z."/>
            <person name="Schenowitz C."/>
            <person name="Sellstedt A."/>
            <person name="Tavares F."/>
            <person name="Tomkins J.P."/>
            <person name="Vallenet D."/>
            <person name="Valverde C."/>
            <person name="Wall L.G."/>
            <person name="Wang Y."/>
            <person name="Medigue C."/>
            <person name="Benson D.R."/>
        </authorList>
    </citation>
    <scope>NUCLEOTIDE SEQUENCE [LARGE SCALE GENOMIC DNA]</scope>
    <source>
        <strain evidence="2">DSM 45986 / CECT 9034 / ACN14a</strain>
    </source>
</reference>
<dbReference type="InterPro" id="IPR023393">
    <property type="entry name" value="START-like_dom_sf"/>
</dbReference>
<keyword evidence="2" id="KW-1185">Reference proteome</keyword>
<dbReference type="KEGG" id="fal:FRAAL3046"/>
<sequence length="153" mass="16359">MPQVSDDLVTDRPIEAVFDFAATAGHWPRWHPAARRVEGAVDRPARLGDRILEQVTVAGVDNTVTWTIVDCERPQRLAFTTDVDAGQVRIGYALAALADGRTRFRRTVDFPDLGPAFADAMRAQSVEGLANLARLLAEGGADPAPAAAADPVG</sequence>
<evidence type="ECO:0000313" key="1">
    <source>
        <dbReference type="EMBL" id="CAJ61690.1"/>
    </source>
</evidence>
<proteinExistence type="predicted"/>
<evidence type="ECO:0000313" key="2">
    <source>
        <dbReference type="Proteomes" id="UP000000657"/>
    </source>
</evidence>